<organism evidence="1 2">
    <name type="scientific">Arthrobacter crusticola</name>
    <dbReference type="NCBI Taxonomy" id="2547960"/>
    <lineage>
        <taxon>Bacteria</taxon>
        <taxon>Bacillati</taxon>
        <taxon>Actinomycetota</taxon>
        <taxon>Actinomycetes</taxon>
        <taxon>Micrococcales</taxon>
        <taxon>Micrococcaceae</taxon>
        <taxon>Arthrobacter</taxon>
    </lineage>
</organism>
<evidence type="ECO:0000313" key="2">
    <source>
        <dbReference type="Proteomes" id="UP000295411"/>
    </source>
</evidence>
<dbReference type="InterPro" id="IPR010310">
    <property type="entry name" value="T7SS_ESAT-6-like"/>
</dbReference>
<comment type="caution">
    <text evidence="1">The sequence shown here is derived from an EMBL/GenBank/DDBJ whole genome shotgun (WGS) entry which is preliminary data.</text>
</comment>
<keyword evidence="2" id="KW-1185">Reference proteome</keyword>
<dbReference type="EMBL" id="SMTK01000004">
    <property type="protein sequence ID" value="TDK24659.1"/>
    <property type="molecule type" value="Genomic_DNA"/>
</dbReference>
<sequence length="98" mass="10995">MPKFDVDSEATESTSSEMMNHFAELQAKLTVVRSKIDGLLAEGYRTPAAQQRFQPFFEEFARGFDQVNQSLEGIGQYVRNVGQAFNETDNQLGATLSR</sequence>
<gene>
    <name evidence="1" type="ORF">E2F48_12600</name>
</gene>
<dbReference type="AlphaFoldDB" id="A0A4R5TUF0"/>
<protein>
    <submittedName>
        <fullName evidence="1">WXG100 family type VII secretion target</fullName>
    </submittedName>
</protein>
<name>A0A4R5TUF0_9MICC</name>
<accession>A0A4R5TUF0</accession>
<evidence type="ECO:0000313" key="1">
    <source>
        <dbReference type="EMBL" id="TDK24659.1"/>
    </source>
</evidence>
<dbReference type="OrthoDB" id="3268062at2"/>
<dbReference type="Gene3D" id="1.10.287.1060">
    <property type="entry name" value="ESAT-6-like"/>
    <property type="match status" value="1"/>
</dbReference>
<dbReference type="Pfam" id="PF06013">
    <property type="entry name" value="WXG100"/>
    <property type="match status" value="1"/>
</dbReference>
<reference evidence="1 2" key="1">
    <citation type="submission" date="2019-03" db="EMBL/GenBank/DDBJ databases">
        <title>Arthrobacter sp. nov., an bacterium isolated from biocrust in Mu Us Desert.</title>
        <authorList>
            <person name="Lixiong L."/>
        </authorList>
    </citation>
    <scope>NUCLEOTIDE SEQUENCE [LARGE SCALE GENOMIC DNA]</scope>
    <source>
        <strain evidence="1 2">SLN-3</strain>
    </source>
</reference>
<dbReference type="InterPro" id="IPR036689">
    <property type="entry name" value="ESAT-6-like_sf"/>
</dbReference>
<dbReference type="SUPFAM" id="SSF140453">
    <property type="entry name" value="EsxAB dimer-like"/>
    <property type="match status" value="1"/>
</dbReference>
<proteinExistence type="predicted"/>
<dbReference type="RefSeq" id="WP_133404328.1">
    <property type="nucleotide sequence ID" value="NZ_SMTK01000004.1"/>
</dbReference>
<dbReference type="Proteomes" id="UP000295411">
    <property type="component" value="Unassembled WGS sequence"/>
</dbReference>